<dbReference type="Proteomes" id="UP000250266">
    <property type="component" value="Unassembled WGS sequence"/>
</dbReference>
<sequence length="100" mass="10975">MFRGCWAAAKNGRHAGSRRRAGVCWGLLSLPLFSLSTGRPWGLRQRRCEESLRIGIGLLNLSFESLCGVVVGIKLIFGWSIRGYEKARNPSGCAPTLLNV</sequence>
<evidence type="ECO:0008006" key="5">
    <source>
        <dbReference type="Google" id="ProtNLM"/>
    </source>
</evidence>
<feature type="signal peptide" evidence="2">
    <location>
        <begin position="1"/>
        <end position="38"/>
    </location>
</feature>
<reference evidence="3 4" key="1">
    <citation type="journal article" date="2016" name="Nat. Commun.">
        <title>Ectomycorrhizal ecology is imprinted in the genome of the dominant symbiotic fungus Cenococcum geophilum.</title>
        <authorList>
            <consortium name="DOE Joint Genome Institute"/>
            <person name="Peter M."/>
            <person name="Kohler A."/>
            <person name="Ohm R.A."/>
            <person name="Kuo A."/>
            <person name="Krutzmann J."/>
            <person name="Morin E."/>
            <person name="Arend M."/>
            <person name="Barry K.W."/>
            <person name="Binder M."/>
            <person name="Choi C."/>
            <person name="Clum A."/>
            <person name="Copeland A."/>
            <person name="Grisel N."/>
            <person name="Haridas S."/>
            <person name="Kipfer T."/>
            <person name="LaButti K."/>
            <person name="Lindquist E."/>
            <person name="Lipzen A."/>
            <person name="Maire R."/>
            <person name="Meier B."/>
            <person name="Mihaltcheva S."/>
            <person name="Molinier V."/>
            <person name="Murat C."/>
            <person name="Poggeler S."/>
            <person name="Quandt C.A."/>
            <person name="Sperisen C."/>
            <person name="Tritt A."/>
            <person name="Tisserant E."/>
            <person name="Crous P.W."/>
            <person name="Henrissat B."/>
            <person name="Nehls U."/>
            <person name="Egli S."/>
            <person name="Spatafora J.W."/>
            <person name="Grigoriev I.V."/>
            <person name="Martin F.M."/>
        </authorList>
    </citation>
    <scope>NUCLEOTIDE SEQUENCE [LARGE SCALE GENOMIC DNA]</scope>
    <source>
        <strain evidence="3 4">CBS 459.81</strain>
    </source>
</reference>
<dbReference type="AlphaFoldDB" id="A0A8E2EEN1"/>
<keyword evidence="1" id="KW-0812">Transmembrane</keyword>
<name>A0A8E2EEN1_9PEZI</name>
<evidence type="ECO:0000256" key="1">
    <source>
        <dbReference type="SAM" id="Phobius"/>
    </source>
</evidence>
<keyword evidence="4" id="KW-1185">Reference proteome</keyword>
<keyword evidence="1" id="KW-0472">Membrane</keyword>
<keyword evidence="1" id="KW-1133">Transmembrane helix</keyword>
<feature type="chain" id="PRO_5034166526" description="Secreted protein" evidence="2">
    <location>
        <begin position="39"/>
        <end position="100"/>
    </location>
</feature>
<gene>
    <name evidence="3" type="ORF">K432DRAFT_214355</name>
</gene>
<feature type="transmembrane region" description="Helical" evidence="1">
    <location>
        <begin position="54"/>
        <end position="77"/>
    </location>
</feature>
<accession>A0A8E2EEN1</accession>
<proteinExistence type="predicted"/>
<evidence type="ECO:0000313" key="4">
    <source>
        <dbReference type="Proteomes" id="UP000250266"/>
    </source>
</evidence>
<dbReference type="EMBL" id="KV744882">
    <property type="protein sequence ID" value="OCK82621.1"/>
    <property type="molecule type" value="Genomic_DNA"/>
</dbReference>
<protein>
    <recommendedName>
        <fullName evidence="5">Secreted protein</fullName>
    </recommendedName>
</protein>
<evidence type="ECO:0000313" key="3">
    <source>
        <dbReference type="EMBL" id="OCK82621.1"/>
    </source>
</evidence>
<organism evidence="3 4">
    <name type="scientific">Lepidopterella palustris CBS 459.81</name>
    <dbReference type="NCBI Taxonomy" id="1314670"/>
    <lineage>
        <taxon>Eukaryota</taxon>
        <taxon>Fungi</taxon>
        <taxon>Dikarya</taxon>
        <taxon>Ascomycota</taxon>
        <taxon>Pezizomycotina</taxon>
        <taxon>Dothideomycetes</taxon>
        <taxon>Pleosporomycetidae</taxon>
        <taxon>Mytilinidiales</taxon>
        <taxon>Argynnaceae</taxon>
        <taxon>Lepidopterella</taxon>
    </lineage>
</organism>
<keyword evidence="2" id="KW-0732">Signal</keyword>
<evidence type="ECO:0000256" key="2">
    <source>
        <dbReference type="SAM" id="SignalP"/>
    </source>
</evidence>